<proteinExistence type="predicted"/>
<reference evidence="2" key="1">
    <citation type="submission" date="2013-12" db="EMBL/GenBank/DDBJ databases">
        <authorList>
            <person name="Aslett M."/>
        </authorList>
    </citation>
    <scope>NUCLEOTIDE SEQUENCE [LARGE SCALE GENOMIC DNA]</scope>
    <source>
        <strain evidence="2">Lindley</strain>
    </source>
</reference>
<name>A0A183CM04_GLOPA</name>
<evidence type="ECO:0000256" key="1">
    <source>
        <dbReference type="SAM" id="SignalP"/>
    </source>
</evidence>
<feature type="chain" id="PRO_5008147777" evidence="1">
    <location>
        <begin position="19"/>
        <end position="374"/>
    </location>
</feature>
<feature type="signal peptide" evidence="1">
    <location>
        <begin position="1"/>
        <end position="18"/>
    </location>
</feature>
<sequence>MLFTIIIFIQTFPSWCLAGPALLGNAASSSELSVSIEAHKNGFLGQPLVQRSNGNDAKFGHISMPKLTTSKSLKLSSSLKSEGGIKHAFVANSRPTLTNVRDNSGLKASSKLLAFPQQKKAGVHSDSVPFALYWTEVLDHFDGKVPTQTIANILCRLIDAFKQSNGGTDFDVITTKIEFDGILTPEHFVVIKSIVRSKFNDAELLGDVNLVFEKIDVPRNLQLAYKSPEQILNKTNISADEDIVWSLGIVLSIVLSKQHPLEQLAVEHLNMAQHIAKLSNGAPLNTVSVDLGTVLMEATEDLEPKWHAMVAKLVENGQEFSISLEAGEHDQLILLAKQCLQMQKDKRISLHRMRSILKEIIEYENLTDNEDENH</sequence>
<keyword evidence="1" id="KW-0732">Signal</keyword>
<dbReference type="Proteomes" id="UP000050741">
    <property type="component" value="Unassembled WGS sequence"/>
</dbReference>
<reference evidence="2" key="2">
    <citation type="submission" date="2014-05" db="EMBL/GenBank/DDBJ databases">
        <title>The genome and life-stage specific transcriptomes of Globodera pallida elucidate key aspects of plant parasitism by a cyst nematode.</title>
        <authorList>
            <person name="Cotton J.A."/>
            <person name="Lilley C.J."/>
            <person name="Jones L.M."/>
            <person name="Kikuchi T."/>
            <person name="Reid A.J."/>
            <person name="Thorpe P."/>
            <person name="Tsai I.J."/>
            <person name="Beasley H."/>
            <person name="Blok V."/>
            <person name="Cock P.J.A."/>
            <person name="Van den Akker S.E."/>
            <person name="Holroyd N."/>
            <person name="Hunt M."/>
            <person name="Mantelin S."/>
            <person name="Naghra H."/>
            <person name="Pain A."/>
            <person name="Palomares-Rius J.E."/>
            <person name="Zarowiecki M."/>
            <person name="Berriman M."/>
            <person name="Jones J.T."/>
            <person name="Urwin P.E."/>
        </authorList>
    </citation>
    <scope>NUCLEOTIDE SEQUENCE [LARGE SCALE GENOMIC DNA]</scope>
    <source>
        <strain evidence="2">Lindley</strain>
    </source>
</reference>
<organism evidence="2 3">
    <name type="scientific">Globodera pallida</name>
    <name type="common">Potato cyst nematode worm</name>
    <name type="synonym">Heterodera pallida</name>
    <dbReference type="NCBI Taxonomy" id="36090"/>
    <lineage>
        <taxon>Eukaryota</taxon>
        <taxon>Metazoa</taxon>
        <taxon>Ecdysozoa</taxon>
        <taxon>Nematoda</taxon>
        <taxon>Chromadorea</taxon>
        <taxon>Rhabditida</taxon>
        <taxon>Tylenchina</taxon>
        <taxon>Tylenchomorpha</taxon>
        <taxon>Tylenchoidea</taxon>
        <taxon>Heteroderidae</taxon>
        <taxon>Heteroderinae</taxon>
        <taxon>Globodera</taxon>
    </lineage>
</organism>
<accession>A0A183CM04</accession>
<protein>
    <submittedName>
        <fullName evidence="3">Protein kinase domain-containing protein</fullName>
    </submittedName>
</protein>
<evidence type="ECO:0000313" key="3">
    <source>
        <dbReference type="WBParaSite" id="GPLIN_001391000"/>
    </source>
</evidence>
<dbReference type="SUPFAM" id="SSF56112">
    <property type="entry name" value="Protein kinase-like (PK-like)"/>
    <property type="match status" value="1"/>
</dbReference>
<dbReference type="WBParaSite" id="GPLIN_001391000">
    <property type="protein sequence ID" value="GPLIN_001391000"/>
    <property type="gene ID" value="GPLIN_001391000"/>
</dbReference>
<dbReference type="AlphaFoldDB" id="A0A183CM04"/>
<keyword evidence="2" id="KW-1185">Reference proteome</keyword>
<dbReference type="InterPro" id="IPR011009">
    <property type="entry name" value="Kinase-like_dom_sf"/>
</dbReference>
<evidence type="ECO:0000313" key="2">
    <source>
        <dbReference type="Proteomes" id="UP000050741"/>
    </source>
</evidence>
<dbReference type="Gene3D" id="1.10.510.10">
    <property type="entry name" value="Transferase(Phosphotransferase) domain 1"/>
    <property type="match status" value="1"/>
</dbReference>
<reference evidence="3" key="3">
    <citation type="submission" date="2016-06" db="UniProtKB">
        <authorList>
            <consortium name="WormBaseParasite"/>
        </authorList>
    </citation>
    <scope>IDENTIFICATION</scope>
</reference>